<dbReference type="Pfam" id="PF04932">
    <property type="entry name" value="Wzy_C"/>
    <property type="match status" value="1"/>
</dbReference>
<evidence type="ECO:0000256" key="4">
    <source>
        <dbReference type="ARBA" id="ARBA00023136"/>
    </source>
</evidence>
<evidence type="ECO:0000313" key="8">
    <source>
        <dbReference type="Proteomes" id="UP001060275"/>
    </source>
</evidence>
<dbReference type="GO" id="GO:0016874">
    <property type="term" value="F:ligase activity"/>
    <property type="evidence" value="ECO:0007669"/>
    <property type="project" value="UniProtKB-KW"/>
</dbReference>
<protein>
    <submittedName>
        <fullName evidence="7">O-antigen ligase domain-containing protein</fullName>
    </submittedName>
</protein>
<feature type="transmembrane region" description="Helical" evidence="5">
    <location>
        <begin position="242"/>
        <end position="258"/>
    </location>
</feature>
<feature type="transmembrane region" description="Helical" evidence="5">
    <location>
        <begin position="288"/>
        <end position="308"/>
    </location>
</feature>
<dbReference type="EMBL" id="JAMWDU010000001">
    <property type="protein sequence ID" value="MCP8886206.1"/>
    <property type="molecule type" value="Genomic_DNA"/>
</dbReference>
<evidence type="ECO:0000256" key="3">
    <source>
        <dbReference type="ARBA" id="ARBA00022989"/>
    </source>
</evidence>
<comment type="caution">
    <text evidence="7">The sequence shown here is derived from an EMBL/GenBank/DDBJ whole genome shotgun (WGS) entry which is preliminary data.</text>
</comment>
<comment type="subcellular location">
    <subcellularLocation>
        <location evidence="1">Membrane</location>
        <topology evidence="1">Multi-pass membrane protein</topology>
    </subcellularLocation>
</comment>
<proteinExistence type="predicted"/>
<dbReference type="AlphaFoldDB" id="A0A9Q4FQK0"/>
<keyword evidence="4 5" id="KW-0472">Membrane</keyword>
<feature type="transmembrane region" description="Helical" evidence="5">
    <location>
        <begin position="124"/>
        <end position="145"/>
    </location>
</feature>
<feature type="transmembrane region" description="Helical" evidence="5">
    <location>
        <begin position="377"/>
        <end position="396"/>
    </location>
</feature>
<feature type="transmembrane region" description="Helical" evidence="5">
    <location>
        <begin position="403"/>
        <end position="419"/>
    </location>
</feature>
<feature type="transmembrane region" description="Helical" evidence="5">
    <location>
        <begin position="214"/>
        <end position="235"/>
    </location>
</feature>
<keyword evidence="8" id="KW-1185">Reference proteome</keyword>
<name>A0A9Q4FQK0_9HYPH</name>
<feature type="transmembrane region" description="Helical" evidence="5">
    <location>
        <begin position="264"/>
        <end position="281"/>
    </location>
</feature>
<evidence type="ECO:0000256" key="2">
    <source>
        <dbReference type="ARBA" id="ARBA00022692"/>
    </source>
</evidence>
<dbReference type="Proteomes" id="UP001060275">
    <property type="component" value="Unassembled WGS sequence"/>
</dbReference>
<evidence type="ECO:0000256" key="5">
    <source>
        <dbReference type="SAM" id="Phobius"/>
    </source>
</evidence>
<gene>
    <name evidence="7" type="ORF">NF348_03740</name>
</gene>
<feature type="transmembrane region" description="Helical" evidence="5">
    <location>
        <begin position="425"/>
        <end position="444"/>
    </location>
</feature>
<evidence type="ECO:0000313" key="7">
    <source>
        <dbReference type="EMBL" id="MCP8886206.1"/>
    </source>
</evidence>
<feature type="domain" description="O-antigen ligase-related" evidence="6">
    <location>
        <begin position="248"/>
        <end position="382"/>
    </location>
</feature>
<evidence type="ECO:0000256" key="1">
    <source>
        <dbReference type="ARBA" id="ARBA00004141"/>
    </source>
</evidence>
<dbReference type="InterPro" id="IPR007016">
    <property type="entry name" value="O-antigen_ligase-rel_domated"/>
</dbReference>
<sequence length="469" mass="51086">MTKRRSTGTRASQEPAITDAADGLPGFIQAIRRYPASMLRFDRTILTLLVFGVGFFVQCNVLTSSLGLRFLRISDLIVLIGLPIIGLAYLRFVSVGILVMHVVPMALLFLATYLFGFARGEGEFYTTGFTYLYAMFFLFFAYLLFKEDKLEVFCRGILAGFIATSLFLLLDVLVPQRLATFGLSMPFDAEAALAAAARGEFVALLPRIAKPGGLWSAGNEAGPALALAAAAAAFLAERHKRFAVFAAFAALYLLTFTQTLNRSGLVAVAGVGALLYIRLISRNLLQRSIALLLTGILALALLVPYGLFEGLEFVLGPRFSADANFSDNLHDRWVSLVGGLDLALNYPAGIGFTERYFQLSSITGGISTPHNGFLSSAYSAGLGYALVALWSVAYVLTRSRKSSFFMYTALVVLLAYLFEELSFNPAFMASVSLLIAYAVIDLEFRVSRGKIFRRTAYSSVALDQGQPSR</sequence>
<keyword evidence="3 5" id="KW-1133">Transmembrane helix</keyword>
<keyword evidence="7" id="KW-0436">Ligase</keyword>
<keyword evidence="2 5" id="KW-0812">Transmembrane</keyword>
<feature type="transmembrane region" description="Helical" evidence="5">
    <location>
        <begin position="45"/>
        <end position="64"/>
    </location>
</feature>
<feature type="transmembrane region" description="Helical" evidence="5">
    <location>
        <begin position="97"/>
        <end position="118"/>
    </location>
</feature>
<reference evidence="7" key="1">
    <citation type="submission" date="2022-06" db="EMBL/GenBank/DDBJ databases">
        <title>Devosia sp. XJ19-45 genome assembly.</title>
        <authorList>
            <person name="Li B."/>
            <person name="Cai M."/>
            <person name="Nie G."/>
            <person name="Li W."/>
        </authorList>
    </citation>
    <scope>NUCLEOTIDE SEQUENCE</scope>
    <source>
        <strain evidence="7">XJ19-45</strain>
    </source>
</reference>
<organism evidence="7 8">
    <name type="scientific">Devosia ureilytica</name>
    <dbReference type="NCBI Taxonomy" id="2952754"/>
    <lineage>
        <taxon>Bacteria</taxon>
        <taxon>Pseudomonadati</taxon>
        <taxon>Pseudomonadota</taxon>
        <taxon>Alphaproteobacteria</taxon>
        <taxon>Hyphomicrobiales</taxon>
        <taxon>Devosiaceae</taxon>
        <taxon>Devosia</taxon>
    </lineage>
</organism>
<feature type="transmembrane region" description="Helical" evidence="5">
    <location>
        <begin position="70"/>
        <end position="90"/>
    </location>
</feature>
<evidence type="ECO:0000259" key="6">
    <source>
        <dbReference type="Pfam" id="PF04932"/>
    </source>
</evidence>
<feature type="transmembrane region" description="Helical" evidence="5">
    <location>
        <begin position="152"/>
        <end position="174"/>
    </location>
</feature>
<accession>A0A9Q4FQK0</accession>
<dbReference type="GO" id="GO:0016020">
    <property type="term" value="C:membrane"/>
    <property type="evidence" value="ECO:0007669"/>
    <property type="project" value="UniProtKB-SubCell"/>
</dbReference>
<dbReference type="RefSeq" id="WP_254672616.1">
    <property type="nucleotide sequence ID" value="NZ_JAMWDU010000001.1"/>
</dbReference>